<dbReference type="EMBL" id="JARBHA010000009">
    <property type="protein sequence ID" value="KAJ9693499.1"/>
    <property type="molecule type" value="Genomic_DNA"/>
</dbReference>
<evidence type="ECO:0000313" key="2">
    <source>
        <dbReference type="EMBL" id="KAJ9693499.1"/>
    </source>
</evidence>
<gene>
    <name evidence="2" type="ORF">PVL29_012329</name>
</gene>
<organism evidence="2 3">
    <name type="scientific">Vitis rotundifolia</name>
    <name type="common">Muscadine grape</name>
    <dbReference type="NCBI Taxonomy" id="103349"/>
    <lineage>
        <taxon>Eukaryota</taxon>
        <taxon>Viridiplantae</taxon>
        <taxon>Streptophyta</taxon>
        <taxon>Embryophyta</taxon>
        <taxon>Tracheophyta</taxon>
        <taxon>Spermatophyta</taxon>
        <taxon>Magnoliopsida</taxon>
        <taxon>eudicotyledons</taxon>
        <taxon>Gunneridae</taxon>
        <taxon>Pentapetalae</taxon>
        <taxon>rosids</taxon>
        <taxon>Vitales</taxon>
        <taxon>Vitaceae</taxon>
        <taxon>Viteae</taxon>
        <taxon>Vitis</taxon>
    </lineage>
</organism>
<dbReference type="PANTHER" id="PTHR48011">
    <property type="entry name" value="CCR4-NOT TRANSCRIPTIONAL COMPLEX SUBUNIT CAF120-RELATED"/>
    <property type="match status" value="1"/>
</dbReference>
<keyword evidence="3" id="KW-1185">Reference proteome</keyword>
<dbReference type="PROSITE" id="PS50011">
    <property type="entry name" value="PROTEIN_KINASE_DOM"/>
    <property type="match status" value="1"/>
</dbReference>
<dbReference type="SUPFAM" id="SSF56112">
    <property type="entry name" value="Protein kinase-like (PK-like)"/>
    <property type="match status" value="1"/>
</dbReference>
<evidence type="ECO:0000259" key="1">
    <source>
        <dbReference type="PROSITE" id="PS50011"/>
    </source>
</evidence>
<comment type="caution">
    <text evidence="2">The sequence shown here is derived from an EMBL/GenBank/DDBJ whole genome shotgun (WGS) entry which is preliminary data.</text>
</comment>
<feature type="domain" description="Protein kinase" evidence="1">
    <location>
        <begin position="1"/>
        <end position="104"/>
    </location>
</feature>
<dbReference type="Pfam" id="PF00069">
    <property type="entry name" value="Pkinase"/>
    <property type="match status" value="1"/>
</dbReference>
<dbReference type="GO" id="GO:0005524">
    <property type="term" value="F:ATP binding"/>
    <property type="evidence" value="ECO:0007669"/>
    <property type="project" value="InterPro"/>
</dbReference>
<proteinExistence type="predicted"/>
<dbReference type="InterPro" id="IPR052751">
    <property type="entry name" value="Plant_MAPKKK"/>
</dbReference>
<reference evidence="2 3" key="1">
    <citation type="journal article" date="2023" name="BMC Biotechnol.">
        <title>Vitis rotundifolia cv Carlos genome sequencing.</title>
        <authorList>
            <person name="Huff M."/>
            <person name="Hulse-Kemp A."/>
            <person name="Scheffler B."/>
            <person name="Youngblood R."/>
            <person name="Simpson S."/>
            <person name="Babiker E."/>
            <person name="Staton M."/>
        </authorList>
    </citation>
    <scope>NUCLEOTIDE SEQUENCE [LARGE SCALE GENOMIC DNA]</scope>
    <source>
        <tissue evidence="2">Leaf</tissue>
    </source>
</reference>
<dbReference type="PANTHER" id="PTHR48011:SF18">
    <property type="entry name" value="MITOGEN-ACTIVATED PROTEIN KINASE KINASE KINASE 19-RELATED"/>
    <property type="match status" value="1"/>
</dbReference>
<protein>
    <recommendedName>
        <fullName evidence="1">Protein kinase domain-containing protein</fullName>
    </recommendedName>
</protein>
<dbReference type="InterPro" id="IPR011009">
    <property type="entry name" value="Kinase-like_dom_sf"/>
</dbReference>
<accession>A0AA38ZR90</accession>
<dbReference type="Proteomes" id="UP001168098">
    <property type="component" value="Unassembled WGS sequence"/>
</dbReference>
<sequence length="104" mass="11813">MERCRGKLSEFEVRRYARMIVRALCHMHERGVIHCNLKPDNVTDFPDGDGGNVVKIADHEVARRIGEQEVHRVQCRGTPAHMSLESLALHEHEAPMDISFLGAQ</sequence>
<evidence type="ECO:0000313" key="3">
    <source>
        <dbReference type="Proteomes" id="UP001168098"/>
    </source>
</evidence>
<dbReference type="GO" id="GO:0007165">
    <property type="term" value="P:signal transduction"/>
    <property type="evidence" value="ECO:0007669"/>
    <property type="project" value="TreeGrafter"/>
</dbReference>
<dbReference type="Gene3D" id="1.10.510.10">
    <property type="entry name" value="Transferase(Phosphotransferase) domain 1"/>
    <property type="match status" value="1"/>
</dbReference>
<name>A0AA38ZR90_VITRO</name>
<dbReference type="InterPro" id="IPR000719">
    <property type="entry name" value="Prot_kinase_dom"/>
</dbReference>
<dbReference type="AlphaFoldDB" id="A0AA38ZR90"/>
<dbReference type="GO" id="GO:0004672">
    <property type="term" value="F:protein kinase activity"/>
    <property type="evidence" value="ECO:0007669"/>
    <property type="project" value="InterPro"/>
</dbReference>